<dbReference type="InterPro" id="IPR037522">
    <property type="entry name" value="HD_GYP_dom"/>
</dbReference>
<feature type="coiled-coil region" evidence="1">
    <location>
        <begin position="20"/>
        <end position="54"/>
    </location>
</feature>
<dbReference type="Pfam" id="PF00990">
    <property type="entry name" value="GGDEF"/>
    <property type="match status" value="1"/>
</dbReference>
<organism evidence="4 5">
    <name type="scientific">Dendrosporobacter quercicolus</name>
    <dbReference type="NCBI Taxonomy" id="146817"/>
    <lineage>
        <taxon>Bacteria</taxon>
        <taxon>Bacillati</taxon>
        <taxon>Bacillota</taxon>
        <taxon>Negativicutes</taxon>
        <taxon>Selenomonadales</taxon>
        <taxon>Sporomusaceae</taxon>
        <taxon>Dendrosporobacter</taxon>
    </lineage>
</organism>
<dbReference type="CDD" id="cd00077">
    <property type="entry name" value="HDc"/>
    <property type="match status" value="1"/>
</dbReference>
<feature type="domain" description="HD-GYP" evidence="3">
    <location>
        <begin position="208"/>
        <end position="394"/>
    </location>
</feature>
<evidence type="ECO:0000259" key="2">
    <source>
        <dbReference type="PROSITE" id="PS50887"/>
    </source>
</evidence>
<dbReference type="RefSeq" id="WP_092073250.1">
    <property type="nucleotide sequence ID" value="NZ_FNHB01000005.1"/>
</dbReference>
<dbReference type="InterPro" id="IPR043128">
    <property type="entry name" value="Rev_trsase/Diguanyl_cyclase"/>
</dbReference>
<dbReference type="PROSITE" id="PS50887">
    <property type="entry name" value="GGDEF"/>
    <property type="match status" value="1"/>
</dbReference>
<gene>
    <name evidence="4" type="ORF">SAMN04488502_105224</name>
</gene>
<dbReference type="EMBL" id="FNHB01000005">
    <property type="protein sequence ID" value="SDM56127.1"/>
    <property type="molecule type" value="Genomic_DNA"/>
</dbReference>
<feature type="domain" description="GGDEF" evidence="2">
    <location>
        <begin position="86"/>
        <end position="217"/>
    </location>
</feature>
<dbReference type="SMART" id="SM00267">
    <property type="entry name" value="GGDEF"/>
    <property type="match status" value="1"/>
</dbReference>
<dbReference type="PANTHER" id="PTHR45228">
    <property type="entry name" value="CYCLIC DI-GMP PHOSPHODIESTERASE TM_0186-RELATED"/>
    <property type="match status" value="1"/>
</dbReference>
<dbReference type="NCBIfam" id="TIGR00254">
    <property type="entry name" value="GGDEF"/>
    <property type="match status" value="1"/>
</dbReference>
<evidence type="ECO:0000259" key="3">
    <source>
        <dbReference type="PROSITE" id="PS51832"/>
    </source>
</evidence>
<dbReference type="Pfam" id="PF13487">
    <property type="entry name" value="HD_5"/>
    <property type="match status" value="1"/>
</dbReference>
<dbReference type="InterPro" id="IPR052020">
    <property type="entry name" value="Cyclic_di-GMP/3'3'-cGAMP_PDE"/>
</dbReference>
<evidence type="ECO:0000313" key="5">
    <source>
        <dbReference type="Proteomes" id="UP000214880"/>
    </source>
</evidence>
<dbReference type="InterPro" id="IPR000160">
    <property type="entry name" value="GGDEF_dom"/>
</dbReference>
<sequence>MMKLQLEPSDSYFRKKSAELERINQQLQQKICQLEQTILNLEQQNKALEESEQQCRYAGFHDILTGLKNRNYFEQQLHCFEANQTASLGLIICDLDGLKLVNDTLGHPQGDKHLIAIAGILRECFDDSDVLARIGGDEFAIIKTGATEAYIQKACALALDRINEHNATACIPLGLSFGYSISSGKLTSMKRLIVEADNSMYREKLQRGSNARTAIVQNAIKLLNKRDFINEGHADRLQAILTSLAFKTGIPAAKQPDLKLLAKFHDIGKVGIPDSIIFKPASLTPEEMSIMQTHSEIGQRIALASSELVPIAEWILKHHERWDGSGYPLGLSGDQIPLACRIFAIADAYEVMTSPRPYRQPLSQSSALEQIRLAAGSQFDPALVDIFFTAIHQI</sequence>
<dbReference type="OrthoDB" id="9804747at2"/>
<evidence type="ECO:0000256" key="1">
    <source>
        <dbReference type="SAM" id="Coils"/>
    </source>
</evidence>
<keyword evidence="1" id="KW-0175">Coiled coil</keyword>
<dbReference type="Gene3D" id="3.30.70.270">
    <property type="match status" value="1"/>
</dbReference>
<dbReference type="InterPro" id="IPR029787">
    <property type="entry name" value="Nucleotide_cyclase"/>
</dbReference>
<dbReference type="PANTHER" id="PTHR45228:SF1">
    <property type="entry name" value="CYCLIC DI-GMP PHOSPHODIESTERASE TM_0186"/>
    <property type="match status" value="1"/>
</dbReference>
<protein>
    <submittedName>
        <fullName evidence="4">Diguanylate cyclase (GGDEF) domain-containing protein</fullName>
    </submittedName>
</protein>
<dbReference type="SUPFAM" id="SSF109604">
    <property type="entry name" value="HD-domain/PDEase-like"/>
    <property type="match status" value="1"/>
</dbReference>
<name>A0A1G9U806_9FIRM</name>
<dbReference type="Gene3D" id="1.10.3210.10">
    <property type="entry name" value="Hypothetical protein af1432"/>
    <property type="match status" value="1"/>
</dbReference>
<dbReference type="SUPFAM" id="SSF55073">
    <property type="entry name" value="Nucleotide cyclase"/>
    <property type="match status" value="1"/>
</dbReference>
<keyword evidence="5" id="KW-1185">Reference proteome</keyword>
<reference evidence="4 5" key="1">
    <citation type="submission" date="2016-10" db="EMBL/GenBank/DDBJ databases">
        <authorList>
            <person name="de Groot N.N."/>
        </authorList>
    </citation>
    <scope>NUCLEOTIDE SEQUENCE [LARGE SCALE GENOMIC DNA]</scope>
    <source>
        <strain evidence="4 5">DSM 1736</strain>
    </source>
</reference>
<accession>A0A1G9U806</accession>
<dbReference type="CDD" id="cd01949">
    <property type="entry name" value="GGDEF"/>
    <property type="match status" value="1"/>
</dbReference>
<proteinExistence type="predicted"/>
<evidence type="ECO:0000313" key="4">
    <source>
        <dbReference type="EMBL" id="SDM56127.1"/>
    </source>
</evidence>
<dbReference type="AlphaFoldDB" id="A0A1G9U806"/>
<dbReference type="Proteomes" id="UP000214880">
    <property type="component" value="Unassembled WGS sequence"/>
</dbReference>
<dbReference type="PROSITE" id="PS51832">
    <property type="entry name" value="HD_GYP"/>
    <property type="match status" value="1"/>
</dbReference>
<dbReference type="STRING" id="146817.SAMN04488502_105224"/>
<dbReference type="InterPro" id="IPR003607">
    <property type="entry name" value="HD/PDEase_dom"/>
</dbReference>